<proteinExistence type="predicted"/>
<evidence type="ECO:0008006" key="3">
    <source>
        <dbReference type="Google" id="ProtNLM"/>
    </source>
</evidence>
<dbReference type="STRING" id="765177.Desmu_1081"/>
<reference evidence="2" key="1">
    <citation type="submission" date="2010-11" db="EMBL/GenBank/DDBJ databases">
        <title>The complete genome of Desulfurococcus mucosus DSM 2162.</title>
        <authorList>
            <consortium name="US DOE Joint Genome Institute (JGI-PGF)"/>
            <person name="Lucas S."/>
            <person name="Copeland A."/>
            <person name="Lapidus A."/>
            <person name="Bruce D."/>
            <person name="Goodwin L."/>
            <person name="Pitluck S."/>
            <person name="Kyrpides N."/>
            <person name="Mavromatis K."/>
            <person name="Pagani I."/>
            <person name="Ivanova N."/>
            <person name="Ovchinnikova G."/>
            <person name="Chertkov O."/>
            <person name="Held B."/>
            <person name="Brettin T."/>
            <person name="Detter J.C."/>
            <person name="Tapia R."/>
            <person name="Han C."/>
            <person name="Land M."/>
            <person name="Hauser L."/>
            <person name="Markowitz V."/>
            <person name="Cheng J.-F."/>
            <person name="Hugenholtz P."/>
            <person name="Woyke T."/>
            <person name="Wu D."/>
            <person name="Wirth R."/>
            <person name="Bilek Y."/>
            <person name="Hader T."/>
            <person name="Klenk H.-P."/>
            <person name="Eisen J.A."/>
        </authorList>
    </citation>
    <scope>NUCLEOTIDE SEQUENCE [LARGE SCALE GENOMIC DNA]</scope>
    <source>
        <strain evidence="2">ATCC 35584 / DSM 2162 / JCM 9187 / O7/1</strain>
    </source>
</reference>
<accession>E8RA77</accession>
<name>E8RA77_DESM0</name>
<dbReference type="KEGG" id="dmu:Desmu_1081"/>
<dbReference type="PANTHER" id="PTHR40696:SF1">
    <property type="entry name" value="DUF371 DOMAIN-CONTAINING PROTEIN"/>
    <property type="match status" value="1"/>
</dbReference>
<sequence length="165" mass="18080">MEVIHARGHPSIRATHASTIEVTREEHLTERGDCIIGVAADKSPRDFSGSFKEALRRDDSILIVVFKVGDFSDFILAQGSSRLVVDDPVKLIIRRSLFVEPATVGIRANKAARDIDRGLVNALRNPGSLLEVRLYVIRLGEIESIYAGPRSILEDEPGSHVDPAG</sequence>
<dbReference type="Pfam" id="PF04027">
    <property type="entry name" value="DUF371"/>
    <property type="match status" value="1"/>
</dbReference>
<evidence type="ECO:0000313" key="1">
    <source>
        <dbReference type="EMBL" id="ADV65383.1"/>
    </source>
</evidence>
<keyword evidence="2" id="KW-1185">Reference proteome</keyword>
<dbReference type="Proteomes" id="UP000001068">
    <property type="component" value="Chromosome"/>
</dbReference>
<dbReference type="OrthoDB" id="9265at2157"/>
<organism evidence="1 2">
    <name type="scientific">Desulfurococcus mucosus (strain ATCC 35584 / DSM 2162 / JCM 9187 / O7/1)</name>
    <dbReference type="NCBI Taxonomy" id="765177"/>
    <lineage>
        <taxon>Archaea</taxon>
        <taxon>Thermoproteota</taxon>
        <taxon>Thermoprotei</taxon>
        <taxon>Desulfurococcales</taxon>
        <taxon>Desulfurococcaceae</taxon>
        <taxon>Desulfurococcus</taxon>
    </lineage>
</organism>
<dbReference type="InterPro" id="IPR007171">
    <property type="entry name" value="DUF371"/>
</dbReference>
<dbReference type="AlphaFoldDB" id="E8RA77"/>
<dbReference type="InterPro" id="IPR023131">
    <property type="entry name" value="Mth639-like_dom_sf"/>
</dbReference>
<protein>
    <recommendedName>
        <fullName evidence="3">DUF371 domain-containing protein</fullName>
    </recommendedName>
</protein>
<dbReference type="HOGENOM" id="CLU_135994_0_0_2"/>
<dbReference type="eggNOG" id="arCOG04171">
    <property type="taxonomic scope" value="Archaea"/>
</dbReference>
<dbReference type="RefSeq" id="WP_013562605.1">
    <property type="nucleotide sequence ID" value="NC_014961.1"/>
</dbReference>
<dbReference type="Gene3D" id="2.60.120.630">
    <property type="entry name" value="mth639 domain like"/>
    <property type="match status" value="1"/>
</dbReference>
<reference evidence="1 2" key="2">
    <citation type="journal article" date="2011" name="Stand. Genomic Sci.">
        <title>Complete genome sequence of Desulfurococcus mucosus type strain (O7/1).</title>
        <authorList>
            <person name="Wirth R."/>
            <person name="Chertkov O."/>
            <person name="Held B."/>
            <person name="Lapidus A."/>
            <person name="Nolan M."/>
            <person name="Lucas S."/>
            <person name="Hammon N."/>
            <person name="Deshpande S."/>
            <person name="Cheng J.F."/>
            <person name="Tapia R."/>
            <person name="Han C."/>
            <person name="Goodwin L."/>
            <person name="Pitluck S."/>
            <person name="Liolios K."/>
            <person name="Ioanna P."/>
            <person name="Ivanova N."/>
            <person name="Mavromatis K."/>
            <person name="Mikhailova N."/>
            <person name="Pati A."/>
            <person name="Chen A."/>
            <person name="Palaniappan K."/>
            <person name="Land M."/>
            <person name="Hauser L."/>
            <person name="Chang Y.J."/>
            <person name="Jeffries C.D."/>
            <person name="Bilek Y."/>
            <person name="Hader T."/>
            <person name="Rohde M."/>
            <person name="Spring S."/>
            <person name="Sikorski J."/>
            <person name="Goker M."/>
            <person name="Woyke T."/>
            <person name="Bristow J."/>
            <person name="Eisen J.A."/>
            <person name="Markowitz V."/>
            <person name="Hugenholtz P."/>
            <person name="Kyrpides N.C."/>
            <person name="Klenk H.P."/>
        </authorList>
    </citation>
    <scope>NUCLEOTIDE SEQUENCE [LARGE SCALE GENOMIC DNA]</scope>
    <source>
        <strain evidence="2">ATCC 35584 / DSM 2162 / JCM 9187 / O7/1</strain>
    </source>
</reference>
<gene>
    <name evidence="1" type="ordered locus">Desmu_1081</name>
</gene>
<evidence type="ECO:0000313" key="2">
    <source>
        <dbReference type="Proteomes" id="UP000001068"/>
    </source>
</evidence>
<dbReference type="PANTHER" id="PTHR40696">
    <property type="entry name" value="DUF371 FAMILY PROTEIN"/>
    <property type="match status" value="1"/>
</dbReference>
<dbReference type="EMBL" id="CP002363">
    <property type="protein sequence ID" value="ADV65383.1"/>
    <property type="molecule type" value="Genomic_DNA"/>
</dbReference>
<dbReference type="GeneID" id="32166986"/>